<dbReference type="PANTHER" id="PTHR12684:SF2">
    <property type="entry name" value="TRNA 2'-PHOSPHOTRANSFERASE 1"/>
    <property type="match status" value="1"/>
</dbReference>
<comment type="function">
    <text evidence="1">Catalyzes the last step of tRNA splicing, the transfer of the splice junction 2'-phosphate from ligated tRNA to NAD to produce ADP-ribose 1''-2'' cyclic phosphate.</text>
</comment>
<dbReference type="Gene3D" id="1.10.10.970">
    <property type="entry name" value="RNA 2'-phosphotransferase, Tpt1/KptA family, N-terminal domain"/>
    <property type="match status" value="1"/>
</dbReference>
<protein>
    <recommendedName>
        <fullName evidence="3">2'-phosphotransferase</fullName>
        <ecNumber evidence="3">2.7.1.160</ecNumber>
    </recommendedName>
</protein>
<dbReference type="EC" id="2.7.1.160" evidence="3"/>
<dbReference type="InterPro" id="IPR042081">
    <property type="entry name" value="RNA_2'-PTrans_C"/>
</dbReference>
<dbReference type="EMBL" id="JBAMIC010000008">
    <property type="protein sequence ID" value="KAK7103659.1"/>
    <property type="molecule type" value="Genomic_DNA"/>
</dbReference>
<keyword evidence="9" id="KW-1185">Reference proteome</keyword>
<name>A0AAN9BF90_9CAEN</name>
<evidence type="ECO:0000256" key="6">
    <source>
        <dbReference type="ARBA" id="ARBA00047949"/>
    </source>
</evidence>
<keyword evidence="4" id="KW-0808">Transferase</keyword>
<reference evidence="8 9" key="1">
    <citation type="submission" date="2024-02" db="EMBL/GenBank/DDBJ databases">
        <title>Chromosome-scale genome assembly of the rough periwinkle Littorina saxatilis.</title>
        <authorList>
            <person name="De Jode A."/>
            <person name="Faria R."/>
            <person name="Formenti G."/>
            <person name="Sims Y."/>
            <person name="Smith T.P."/>
            <person name="Tracey A."/>
            <person name="Wood J.M.D."/>
            <person name="Zagrodzka Z.B."/>
            <person name="Johannesson K."/>
            <person name="Butlin R.K."/>
            <person name="Leder E.H."/>
        </authorList>
    </citation>
    <scope>NUCLEOTIDE SEQUENCE [LARGE SCALE GENOMIC DNA]</scope>
    <source>
        <strain evidence="8">Snail1</strain>
        <tissue evidence="8">Muscle</tissue>
    </source>
</reference>
<evidence type="ECO:0000256" key="3">
    <source>
        <dbReference type="ARBA" id="ARBA00012007"/>
    </source>
</evidence>
<evidence type="ECO:0000313" key="9">
    <source>
        <dbReference type="Proteomes" id="UP001374579"/>
    </source>
</evidence>
<evidence type="ECO:0000256" key="1">
    <source>
        <dbReference type="ARBA" id="ARBA00003343"/>
    </source>
</evidence>
<gene>
    <name evidence="8" type="ORF">V1264_018523</name>
</gene>
<dbReference type="InterPro" id="IPR042080">
    <property type="entry name" value="RNA_2'-PTrans_N"/>
</dbReference>
<comment type="similarity">
    <text evidence="2">Belongs to the KptA/TPT1 family.</text>
</comment>
<sequence length="261" mass="29200">MRRRDHDSASVRLSKALSWLLRHGAEKEGFQFLPGGFLYVDHILQKPQFSKFTAEDVQSVVASNDKQRFHLETESETGRLKIRANQGHTLQVADLDLEPITSAEQYPVVVHGTYFKFWESIRRQGLKRMKRTHVHFAAGEPGETGVISGMRGSCDLMIYLDLEKALADGLKFFRSANNVILTEGNQDGAVPPDFFMKVINRKTGKEISIDRELGSLGGPTDGTDLPLPESGASSVSVTADDLADEMDSKRKQRRKKKNPQN</sequence>
<dbReference type="SUPFAM" id="SSF56399">
    <property type="entry name" value="ADP-ribosylation"/>
    <property type="match status" value="1"/>
</dbReference>
<proteinExistence type="inferred from homology"/>
<dbReference type="Pfam" id="PF01885">
    <property type="entry name" value="PTS_2-RNA"/>
    <property type="match status" value="1"/>
</dbReference>
<dbReference type="Proteomes" id="UP001374579">
    <property type="component" value="Unassembled WGS sequence"/>
</dbReference>
<dbReference type="AlphaFoldDB" id="A0AAN9BF90"/>
<dbReference type="PANTHER" id="PTHR12684">
    <property type="entry name" value="PUTATIVE PHOSPHOTRANSFERASE"/>
    <property type="match status" value="1"/>
</dbReference>
<dbReference type="GO" id="GO:0000215">
    <property type="term" value="F:tRNA 2'-phosphotransferase activity"/>
    <property type="evidence" value="ECO:0007669"/>
    <property type="project" value="UniProtKB-EC"/>
</dbReference>
<dbReference type="GO" id="GO:0006388">
    <property type="term" value="P:tRNA splicing, via endonucleolytic cleavage and ligation"/>
    <property type="evidence" value="ECO:0007669"/>
    <property type="project" value="TreeGrafter"/>
</dbReference>
<evidence type="ECO:0000313" key="8">
    <source>
        <dbReference type="EMBL" id="KAK7103659.1"/>
    </source>
</evidence>
<keyword evidence="5" id="KW-0520">NAD</keyword>
<feature type="region of interest" description="Disordered" evidence="7">
    <location>
        <begin position="210"/>
        <end position="261"/>
    </location>
</feature>
<dbReference type="InterPro" id="IPR002745">
    <property type="entry name" value="Ptrans_KptA/Tpt1"/>
</dbReference>
<comment type="catalytic activity">
    <reaction evidence="6">
        <text>2'-phospho-[ligated tRNA] + NAD(+) = mature tRNA + ADP-alpha-D-ribose 1'',2''-cyclic phosphate + nicotinamide</text>
        <dbReference type="Rhea" id="RHEA:23324"/>
        <dbReference type="Rhea" id="RHEA-COMP:11106"/>
        <dbReference type="Rhea" id="RHEA-COMP:11107"/>
        <dbReference type="ChEBI" id="CHEBI:17154"/>
        <dbReference type="ChEBI" id="CHEBI:57540"/>
        <dbReference type="ChEBI" id="CHEBI:76596"/>
        <dbReference type="ChEBI" id="CHEBI:82883"/>
        <dbReference type="ChEBI" id="CHEBI:85027"/>
        <dbReference type="EC" id="2.7.1.160"/>
    </reaction>
</comment>
<evidence type="ECO:0000256" key="7">
    <source>
        <dbReference type="SAM" id="MobiDB-lite"/>
    </source>
</evidence>
<dbReference type="Gene3D" id="3.20.170.30">
    <property type="match status" value="1"/>
</dbReference>
<evidence type="ECO:0000256" key="5">
    <source>
        <dbReference type="ARBA" id="ARBA00023027"/>
    </source>
</evidence>
<organism evidence="8 9">
    <name type="scientific">Littorina saxatilis</name>
    <dbReference type="NCBI Taxonomy" id="31220"/>
    <lineage>
        <taxon>Eukaryota</taxon>
        <taxon>Metazoa</taxon>
        <taxon>Spiralia</taxon>
        <taxon>Lophotrochozoa</taxon>
        <taxon>Mollusca</taxon>
        <taxon>Gastropoda</taxon>
        <taxon>Caenogastropoda</taxon>
        <taxon>Littorinimorpha</taxon>
        <taxon>Littorinoidea</taxon>
        <taxon>Littorinidae</taxon>
        <taxon>Littorina</taxon>
    </lineage>
</organism>
<comment type="caution">
    <text evidence="8">The sequence shown here is derived from an EMBL/GenBank/DDBJ whole genome shotgun (WGS) entry which is preliminary data.</text>
</comment>
<feature type="compositionally biased region" description="Basic residues" evidence="7">
    <location>
        <begin position="250"/>
        <end position="261"/>
    </location>
</feature>
<accession>A0AAN9BF90</accession>
<evidence type="ECO:0000256" key="4">
    <source>
        <dbReference type="ARBA" id="ARBA00022679"/>
    </source>
</evidence>
<evidence type="ECO:0000256" key="2">
    <source>
        <dbReference type="ARBA" id="ARBA00009836"/>
    </source>
</evidence>